<dbReference type="PIRSF" id="PIRSF036883">
    <property type="entry name" value="RR_HD-GYP_mod"/>
    <property type="match status" value="1"/>
</dbReference>
<accession>A0AAE3NVH7</accession>
<dbReference type="InterPro" id="IPR013976">
    <property type="entry name" value="HDOD"/>
</dbReference>
<dbReference type="InterPro" id="IPR052340">
    <property type="entry name" value="RNase_Y/CdgJ"/>
</dbReference>
<keyword evidence="1" id="KW-0597">Phosphoprotein</keyword>
<reference evidence="4" key="1">
    <citation type="submission" date="2023-03" db="EMBL/GenBank/DDBJ databases">
        <title>Stygiobacter electus gen. nov., sp. nov., facultatively anaerobic thermotolerant bacterium of the class Ignavibacteria from a well of Yessentuki mineral water deposit.</title>
        <authorList>
            <person name="Podosokorskaya O.A."/>
            <person name="Elcheninov A.G."/>
            <person name="Petrova N.F."/>
            <person name="Zavarzina D.G."/>
            <person name="Kublanov I.V."/>
            <person name="Merkel A.Y."/>
        </authorList>
    </citation>
    <scope>NUCLEOTIDE SEQUENCE</scope>
    <source>
        <strain evidence="4">09-Me</strain>
    </source>
</reference>
<evidence type="ECO:0000259" key="2">
    <source>
        <dbReference type="PROSITE" id="PS50110"/>
    </source>
</evidence>
<dbReference type="InterPro" id="IPR003607">
    <property type="entry name" value="HD/PDEase_dom"/>
</dbReference>
<dbReference type="SMART" id="SM00448">
    <property type="entry name" value="REC"/>
    <property type="match status" value="1"/>
</dbReference>
<dbReference type="AlphaFoldDB" id="A0AAE3NVH7"/>
<dbReference type="CDD" id="cd17569">
    <property type="entry name" value="REC_HupR-like"/>
    <property type="match status" value="1"/>
</dbReference>
<gene>
    <name evidence="4" type="ORF">P0M35_01540</name>
</gene>
<feature type="domain" description="Response regulatory" evidence="2">
    <location>
        <begin position="6"/>
        <end position="121"/>
    </location>
</feature>
<keyword evidence="5" id="KW-1185">Reference proteome</keyword>
<dbReference type="PANTHER" id="PTHR33525">
    <property type="match status" value="1"/>
</dbReference>
<dbReference type="SUPFAM" id="SSF52172">
    <property type="entry name" value="CheY-like"/>
    <property type="match status" value="1"/>
</dbReference>
<name>A0AAE3NVH7_9BACT</name>
<feature type="modified residue" description="4-aspartylphosphate" evidence="1">
    <location>
        <position position="57"/>
    </location>
</feature>
<dbReference type="NCBIfam" id="TIGR00277">
    <property type="entry name" value="HDIG"/>
    <property type="match status" value="1"/>
</dbReference>
<dbReference type="CDD" id="cd00077">
    <property type="entry name" value="HDc"/>
    <property type="match status" value="1"/>
</dbReference>
<dbReference type="SUPFAM" id="SSF109604">
    <property type="entry name" value="HD-domain/PDEase-like"/>
    <property type="match status" value="1"/>
</dbReference>
<dbReference type="Pfam" id="PF08668">
    <property type="entry name" value="HDOD"/>
    <property type="match status" value="1"/>
</dbReference>
<evidence type="ECO:0000313" key="4">
    <source>
        <dbReference type="EMBL" id="MDF1610821.1"/>
    </source>
</evidence>
<feature type="domain" description="HDOD" evidence="3">
    <location>
        <begin position="142"/>
        <end position="335"/>
    </location>
</feature>
<dbReference type="Gene3D" id="3.40.50.2300">
    <property type="match status" value="1"/>
</dbReference>
<dbReference type="PROSITE" id="PS51833">
    <property type="entry name" value="HDOD"/>
    <property type="match status" value="1"/>
</dbReference>
<comment type="caution">
    <text evidence="4">The sequence shown here is derived from an EMBL/GenBank/DDBJ whole genome shotgun (WGS) entry which is preliminary data.</text>
</comment>
<dbReference type="InterPro" id="IPR011006">
    <property type="entry name" value="CheY-like_superfamily"/>
</dbReference>
<dbReference type="PROSITE" id="PS50110">
    <property type="entry name" value="RESPONSE_REGULATORY"/>
    <property type="match status" value="1"/>
</dbReference>
<sequence length="386" mass="44604">MSERIKILFVDDEKYILDGLKRMLAFQRTKWDMFFVTNGNDAIEIALNNKIDVIITDMRMPIMNGAELLDNFHKNFPHTIRIILSGYSDYELILKTVKTSHQFLAKPINSDELITVIDNCLKSRELINSNELIDIINGIENLPSLPNIYFELEEELNNEEISLLKIENIIKKDISLTAKILQLSNSSYFATAVKTTDIKTALNILGINVVKSLIIYLNLSSYLTKEKINEKYLEEIWSHSLKTSEIAKTIVKEIDISKFVAQEIYATTLLHDIGKIILLKHKKYQQIIKEMNRLPNHTEEIELLNFSHANVGAYLLQLWNLPAMVVEAISSHHEMQFFNEKSLSSLLYYANKIANNDFTDLDSNFNNQKLFEKFKQNFQKSNGDLC</sequence>
<dbReference type="PANTHER" id="PTHR33525:SF3">
    <property type="entry name" value="RIBONUCLEASE Y"/>
    <property type="match status" value="1"/>
</dbReference>
<protein>
    <submittedName>
        <fullName evidence="4">Response regulator</fullName>
    </submittedName>
</protein>
<dbReference type="Pfam" id="PF00072">
    <property type="entry name" value="Response_reg"/>
    <property type="match status" value="1"/>
</dbReference>
<dbReference type="InterPro" id="IPR001789">
    <property type="entry name" value="Sig_transdc_resp-reg_receiver"/>
</dbReference>
<dbReference type="RefSeq" id="WP_321534587.1">
    <property type="nucleotide sequence ID" value="NZ_JARGDL010000001.1"/>
</dbReference>
<dbReference type="InterPro" id="IPR014626">
    <property type="entry name" value="Sig_transdc_resp-reg_put"/>
</dbReference>
<evidence type="ECO:0000256" key="1">
    <source>
        <dbReference type="PROSITE-ProRule" id="PRU00169"/>
    </source>
</evidence>
<dbReference type="Gene3D" id="1.10.3210.10">
    <property type="entry name" value="Hypothetical protein af1432"/>
    <property type="match status" value="1"/>
</dbReference>
<dbReference type="InterPro" id="IPR006675">
    <property type="entry name" value="HDIG_dom"/>
</dbReference>
<evidence type="ECO:0000313" key="5">
    <source>
        <dbReference type="Proteomes" id="UP001221302"/>
    </source>
</evidence>
<organism evidence="4 5">
    <name type="scientific">Stygiobacter electus</name>
    <dbReference type="NCBI Taxonomy" id="3032292"/>
    <lineage>
        <taxon>Bacteria</taxon>
        <taxon>Pseudomonadati</taxon>
        <taxon>Ignavibacteriota</taxon>
        <taxon>Ignavibacteria</taxon>
        <taxon>Ignavibacteriales</taxon>
        <taxon>Melioribacteraceae</taxon>
        <taxon>Stygiobacter</taxon>
    </lineage>
</organism>
<proteinExistence type="predicted"/>
<dbReference type="EMBL" id="JARGDL010000001">
    <property type="protein sequence ID" value="MDF1610821.1"/>
    <property type="molecule type" value="Genomic_DNA"/>
</dbReference>
<dbReference type="GO" id="GO:0000160">
    <property type="term" value="P:phosphorelay signal transduction system"/>
    <property type="evidence" value="ECO:0007669"/>
    <property type="project" value="InterPro"/>
</dbReference>
<dbReference type="Proteomes" id="UP001221302">
    <property type="component" value="Unassembled WGS sequence"/>
</dbReference>
<evidence type="ECO:0000259" key="3">
    <source>
        <dbReference type="PROSITE" id="PS51833"/>
    </source>
</evidence>